<evidence type="ECO:0000313" key="14">
    <source>
        <dbReference type="EMBL" id="AJE44523.1"/>
    </source>
</evidence>
<dbReference type="InterPro" id="IPR016036">
    <property type="entry name" value="Malonyl_transacylase_ACP-bd"/>
</dbReference>
<protein>
    <submittedName>
        <fullName evidence="13 14">AmphA</fullName>
    </submittedName>
    <submittedName>
        <fullName evidence="15">Type I polyketide synthase</fullName>
    </submittedName>
</protein>
<dbReference type="InterPro" id="IPR049552">
    <property type="entry name" value="PKS_DH_N"/>
</dbReference>
<dbReference type="Pfam" id="PF00698">
    <property type="entry name" value="Acyl_transf_1"/>
    <property type="match status" value="1"/>
</dbReference>
<dbReference type="PANTHER" id="PTHR43775">
    <property type="entry name" value="FATTY ACID SYNTHASE"/>
    <property type="match status" value="1"/>
</dbReference>
<dbReference type="SMART" id="SM00825">
    <property type="entry name" value="PKS_KS"/>
    <property type="match status" value="1"/>
</dbReference>
<evidence type="ECO:0000259" key="10">
    <source>
        <dbReference type="PROSITE" id="PS50075"/>
    </source>
</evidence>
<dbReference type="PROSITE" id="PS52019">
    <property type="entry name" value="PKS_MFAS_DH"/>
    <property type="match status" value="1"/>
</dbReference>
<evidence type="ECO:0000256" key="2">
    <source>
        <dbReference type="ARBA" id="ARBA00022450"/>
    </source>
</evidence>
<reference evidence="16" key="3">
    <citation type="submission" date="2014-09" db="EMBL/GenBank/DDBJ databases">
        <title>Sequence of the Streptomyces nodosus genome.</title>
        <authorList>
            <person name="Sweeney P."/>
            <person name="Stephens N."/>
            <person name="Murphy C."/>
            <person name="Caffrey P."/>
        </authorList>
    </citation>
    <scope>NUCLEOTIDE SEQUENCE [LARGE SCALE GENOMIC DNA]</scope>
    <source>
        <strain evidence="16">ATCC 14899</strain>
    </source>
</reference>
<dbReference type="InterPro" id="IPR020841">
    <property type="entry name" value="PKS_Beta-ketoAc_synthase_dom"/>
</dbReference>
<evidence type="ECO:0000256" key="8">
    <source>
        <dbReference type="PROSITE-ProRule" id="PRU01363"/>
    </source>
</evidence>
<reference evidence="13" key="1">
    <citation type="journal article" date="2001" name="Chem. Biol.">
        <title>Amphotericin biosynthesis in Streptomyces nodosus: deductions from analysis of polyketide synthase and late genes.</title>
        <authorList>
            <person name="Caffrey P."/>
            <person name="Lynch S."/>
            <person name="Flood E."/>
            <person name="Finnan S."/>
            <person name="Oliynyk M."/>
        </authorList>
    </citation>
    <scope>NUCLEOTIDE SEQUENCE</scope>
</reference>
<evidence type="ECO:0000313" key="13">
    <source>
        <dbReference type="EMBL" id="AAK73512.1"/>
    </source>
</evidence>
<dbReference type="PANTHER" id="PTHR43775:SF51">
    <property type="entry name" value="INACTIVE PHENOLPHTHIOCEROL SYNTHESIS POLYKETIDE SYNTHASE TYPE I PKS1-RELATED"/>
    <property type="match status" value="1"/>
</dbReference>
<dbReference type="GO" id="GO:0031177">
    <property type="term" value="F:phosphopantetheine binding"/>
    <property type="evidence" value="ECO:0007669"/>
    <property type="project" value="InterPro"/>
</dbReference>
<dbReference type="SMART" id="SM00827">
    <property type="entry name" value="PKS_AT"/>
    <property type="match status" value="1"/>
</dbReference>
<dbReference type="FunFam" id="3.40.47.10:FF:000019">
    <property type="entry name" value="Polyketide synthase type I"/>
    <property type="match status" value="1"/>
</dbReference>
<evidence type="ECO:0000256" key="6">
    <source>
        <dbReference type="ARBA" id="ARBA00023268"/>
    </source>
</evidence>
<dbReference type="Pfam" id="PF22621">
    <property type="entry name" value="CurL-like_PKS_C"/>
    <property type="match status" value="1"/>
</dbReference>
<dbReference type="InterPro" id="IPR009081">
    <property type="entry name" value="PP-bd_ACP"/>
</dbReference>
<dbReference type="Proteomes" id="UP000031526">
    <property type="component" value="Chromosome"/>
</dbReference>
<dbReference type="PROSITE" id="PS50075">
    <property type="entry name" value="CARRIER"/>
    <property type="match status" value="1"/>
</dbReference>
<feature type="region of interest" description="Disordered" evidence="9">
    <location>
        <begin position="435"/>
        <end position="480"/>
    </location>
</feature>
<feature type="active site" description="Proton donor; for dehydratase activity" evidence="8">
    <location>
        <position position="1131"/>
    </location>
</feature>
<dbReference type="InterPro" id="IPR016035">
    <property type="entry name" value="Acyl_Trfase/lysoPLipase"/>
</dbReference>
<evidence type="ECO:0000259" key="11">
    <source>
        <dbReference type="PROSITE" id="PS52004"/>
    </source>
</evidence>
<dbReference type="CDD" id="cd00833">
    <property type="entry name" value="PKS"/>
    <property type="match status" value="1"/>
</dbReference>
<dbReference type="FunFam" id="3.40.366.10:FF:000002">
    <property type="entry name" value="Probable polyketide synthase 2"/>
    <property type="match status" value="1"/>
</dbReference>
<organism evidence="13">
    <name type="scientific">Streptomyces nodosus</name>
    <dbReference type="NCBI Taxonomy" id="40318"/>
    <lineage>
        <taxon>Bacteria</taxon>
        <taxon>Bacillati</taxon>
        <taxon>Actinomycetota</taxon>
        <taxon>Actinomycetes</taxon>
        <taxon>Kitasatosporales</taxon>
        <taxon>Streptomycetaceae</taxon>
        <taxon>Streptomyces</taxon>
    </lineage>
</organism>
<dbReference type="SUPFAM" id="SSF55048">
    <property type="entry name" value="Probable ACP-binding domain of malonyl-CoA ACP transacylase"/>
    <property type="match status" value="1"/>
</dbReference>
<dbReference type="EMBL" id="CP023747">
    <property type="protein sequence ID" value="QEV37643.1"/>
    <property type="molecule type" value="Genomic_DNA"/>
</dbReference>
<dbReference type="SMART" id="SM00823">
    <property type="entry name" value="PKS_PP"/>
    <property type="match status" value="1"/>
</dbReference>
<dbReference type="HOGENOM" id="CLU_000022_35_7_11"/>
<feature type="compositionally biased region" description="Low complexity" evidence="9">
    <location>
        <begin position="435"/>
        <end position="467"/>
    </location>
</feature>
<dbReference type="SMART" id="SM00826">
    <property type="entry name" value="PKS_DH"/>
    <property type="match status" value="1"/>
</dbReference>
<dbReference type="InterPro" id="IPR016039">
    <property type="entry name" value="Thiolase-like"/>
</dbReference>
<evidence type="ECO:0000256" key="4">
    <source>
        <dbReference type="ARBA" id="ARBA00022679"/>
    </source>
</evidence>
<dbReference type="SUPFAM" id="SSF53901">
    <property type="entry name" value="Thiolase-like"/>
    <property type="match status" value="1"/>
</dbReference>
<dbReference type="InterPro" id="IPR014031">
    <property type="entry name" value="Ketoacyl_synth_C"/>
</dbReference>
<reference evidence="13" key="2">
    <citation type="journal article" date="2005" name="J. Biol. Chem.">
        <title>Biosynthesis of amphotericin derivatives lacking exocyclic carboxyl groups.</title>
        <authorList>
            <person name="Carmody M."/>
            <person name="Murphy B."/>
            <person name="Byrne B."/>
            <person name="Power P."/>
            <person name="Rai D."/>
            <person name="Rawlings B."/>
            <person name="Caffrey P."/>
        </authorList>
    </citation>
    <scope>NUCLEOTIDE SEQUENCE</scope>
</reference>
<dbReference type="SUPFAM" id="SSF52151">
    <property type="entry name" value="FabD/lysophospholipase-like"/>
    <property type="match status" value="1"/>
</dbReference>
<dbReference type="InterPro" id="IPR049900">
    <property type="entry name" value="PKS_mFAS_DH"/>
</dbReference>
<keyword evidence="16" id="KW-1185">Reference proteome</keyword>
<evidence type="ECO:0000313" key="16">
    <source>
        <dbReference type="Proteomes" id="UP000031526"/>
    </source>
</evidence>
<keyword evidence="4" id="KW-0808">Transferase</keyword>
<reference evidence="15 17" key="5">
    <citation type="submission" date="2017-09" db="EMBL/GenBank/DDBJ databases">
        <title>Streptomyces genome completion.</title>
        <authorList>
            <person name="Lee N."/>
            <person name="Cho B.-K."/>
        </authorList>
    </citation>
    <scope>NUCLEOTIDE SEQUENCE [LARGE SCALE GENOMIC DNA]</scope>
    <source>
        <strain evidence="15 17">ATCC 14899</strain>
    </source>
</reference>
<dbReference type="GO" id="GO:0033068">
    <property type="term" value="P:macrolide biosynthetic process"/>
    <property type="evidence" value="ECO:0007669"/>
    <property type="project" value="UniProtKB-ARBA"/>
</dbReference>
<gene>
    <name evidence="13" type="primary">amphA</name>
    <name evidence="15" type="ORF">CP978_03005</name>
    <name evidence="14" type="ORF">SNOD_02605</name>
</gene>
<dbReference type="InterPro" id="IPR049551">
    <property type="entry name" value="PKS_DH_C"/>
</dbReference>
<dbReference type="GO" id="GO:0004312">
    <property type="term" value="F:fatty acid synthase activity"/>
    <property type="evidence" value="ECO:0007669"/>
    <property type="project" value="TreeGrafter"/>
</dbReference>
<dbReference type="STRING" id="40318.SNOD_02605"/>
<dbReference type="Pfam" id="PF16197">
    <property type="entry name" value="KAsynt_C_assoc"/>
    <property type="match status" value="1"/>
</dbReference>
<evidence type="ECO:0000256" key="9">
    <source>
        <dbReference type="SAM" id="MobiDB-lite"/>
    </source>
</evidence>
<feature type="active site" description="Proton acceptor; for dehydratase activity" evidence="8">
    <location>
        <position position="962"/>
    </location>
</feature>
<feature type="domain" description="PKS/mFAS DH" evidence="12">
    <location>
        <begin position="931"/>
        <end position="1218"/>
    </location>
</feature>
<dbReference type="InterPro" id="IPR050091">
    <property type="entry name" value="PKS_NRPS_Biosynth_Enz"/>
</dbReference>
<dbReference type="OrthoDB" id="9778690at2"/>
<name>Q93NW8_9ACTN</name>
<dbReference type="InterPro" id="IPR036736">
    <property type="entry name" value="ACP-like_sf"/>
</dbReference>
<feature type="domain" description="Carrier" evidence="10">
    <location>
        <begin position="1257"/>
        <end position="1332"/>
    </location>
</feature>
<dbReference type="Proteomes" id="UP000325763">
    <property type="component" value="Chromosome"/>
</dbReference>
<evidence type="ECO:0000256" key="3">
    <source>
        <dbReference type="ARBA" id="ARBA00022553"/>
    </source>
</evidence>
<keyword evidence="3" id="KW-0597">Phosphoprotein</keyword>
<dbReference type="EMBL" id="AF357202">
    <property type="protein sequence ID" value="AAK73512.1"/>
    <property type="molecule type" value="Genomic_DNA"/>
</dbReference>
<sequence length="1412" mass="146129">MTIGANDDPVVVVGMACRFPGGVEGPEDLWELVRDGRDATGPFPGDRGWDLAALTGDGPDHSVTHRGGFLAAAADFDAGFFGMSPREAVSTDPQQRLVLETSWEALEHAGIDPHTLRGTRTGVFVGTNGQDYATVTNASREDLTGHALTGLSPSIASGRLAYFLGLEGPAVTLDTASSSSLVALHYALRSLRSGECTTALAGGVTVMSTPVGFIAYTRQGGLAADGRCKVFSDDADGTTWAEGAGMIVLERLSTARAAGHRVLAVLRGSAVNQDGASDGLTAPSGPAQERLVREALADAGLGPADIDLVEAHGTGTRLGDPIEARALLATYGQDRDGGQPLRLGSLKSNIGHAQAAAGIGGLIKAVQALRHGLMPETLNLSTPTRHVDWSAGAVELLTEALPWPGTGRPRRAAVSSFGISGTNAHVIVEEAPTTDPAAAVPAGPAHRDVASAADSAARPAALAGEPADTSAPAAVDAGPADRPVTPAARLAALVPAADAVAWPVSGASPEALDAQVERLTSFVRDHPGADPLDIGHSLATGRAALRHRAVLVPSGDGVVEIARGEAAPRTTAVLFSGQGSQRLGMGRELAARFPVFAKALDTVLAALDPQLERPVRSVMWGEDPAELDRTGWTQPALFAFEVALYRLAESFGLRPDAVGGHSVGEIAAAHIAGVLSLEDAARLVAARATLMQALPEGGAMSAVEASEDEVLPLLDGDVSLAAVNGPTAVVVSGAEDAVERVSAHFAAQGRRTSRLAVSHAFHSPLMEPMLDAFRDVVAGLTFHEPTLPVMSNLTGELAGAEIATPEYWVRHVRGTVRFADGVTALREHGTDLLVELGPGSVLTALARTVLGPDTPGAPVDVVPTLRKDQPEERALTAALGRLHVLGATVDWSALYTGTGARRTDLPTYAFQHARYWPAPGRPGTGTAGGGHPLLGPAVELADGGTVSGATLSVATHPWLADHVVAGRVLLPAAVLVELAVRAGDDTGCDVLHELALVEAPVLEAGDTLDLQVRVGSADEAGRRTLTVHSRPGNSPAEPWTQRAGGLLGTAPRTAAAPDTSFAVAWPPPGAEPLDLGDHYERLVDDGFDLGPAFRGLRTAWRHDGAFLAEVELPAGTTDDPGAYGVHPALLDAARHAALTTTGTLPVAWHGVRLHAVGATALRVRIHSADDGALTLTAADVTGAPVFTAEAVVVRQLTEQERTAPRPLTRAWHQDTATPRRTRPVAAAPGAAAEPSASSAPDSFAAEAAALAPAERERRLIGLVRTQAAAVLGHQGPDAVGPRAVFKELGFDSLAGVELSDRLTALTGLRLPATLVFNFPTPELAARRIGELLVVSGSSPQGSCDDELTRFEAVVQTLSADDPGRQAVADRLDALVASLRRNSAPQENFSDEDIESVSVDRLLDIIDEEFEIS</sequence>
<evidence type="ECO:0000256" key="1">
    <source>
        <dbReference type="ARBA" id="ARBA00004792"/>
    </source>
</evidence>
<feature type="region of interest" description="Disordered" evidence="9">
    <location>
        <begin position="1201"/>
        <end position="1241"/>
    </location>
</feature>
<dbReference type="Gene3D" id="3.40.47.10">
    <property type="match status" value="1"/>
</dbReference>
<feature type="compositionally biased region" description="Low complexity" evidence="9">
    <location>
        <begin position="1215"/>
        <end position="1241"/>
    </location>
</feature>
<dbReference type="InterPro" id="IPR014043">
    <property type="entry name" value="Acyl_transferase_dom"/>
</dbReference>
<dbReference type="KEGG" id="ag:AAK73512"/>
<dbReference type="InterPro" id="IPR006162">
    <property type="entry name" value="Ppantetheine_attach_site"/>
</dbReference>
<dbReference type="KEGG" id="snq:CP978_03005"/>
<dbReference type="EMBL" id="CP009313">
    <property type="protein sequence ID" value="AJE44523.1"/>
    <property type="molecule type" value="Genomic_DNA"/>
</dbReference>
<keyword evidence="7" id="KW-0012">Acyltransferase</keyword>
<keyword evidence="5" id="KW-0045">Antibiotic biosynthesis</keyword>
<dbReference type="PROSITE" id="PS00012">
    <property type="entry name" value="PHOSPHOPANTETHEINE"/>
    <property type="match status" value="1"/>
</dbReference>
<feature type="region of interest" description="C-terminal hotdog fold" evidence="8">
    <location>
        <begin position="1070"/>
        <end position="1218"/>
    </location>
</feature>
<dbReference type="InterPro" id="IPR001227">
    <property type="entry name" value="Ac_transferase_dom_sf"/>
</dbReference>
<dbReference type="Gene3D" id="3.40.366.10">
    <property type="entry name" value="Malonyl-Coenzyme A Acyl Carrier Protein, domain 2"/>
    <property type="match status" value="1"/>
</dbReference>
<dbReference type="PROSITE" id="PS52004">
    <property type="entry name" value="KS3_2"/>
    <property type="match status" value="1"/>
</dbReference>
<keyword evidence="2" id="KW-0596">Phosphopantetheine</keyword>
<dbReference type="InterPro" id="IPR042104">
    <property type="entry name" value="PKS_dehydratase_sf"/>
</dbReference>
<proteinExistence type="predicted"/>
<evidence type="ECO:0000256" key="5">
    <source>
        <dbReference type="ARBA" id="ARBA00023194"/>
    </source>
</evidence>
<evidence type="ECO:0000313" key="15">
    <source>
        <dbReference type="EMBL" id="QEV37643.1"/>
    </source>
</evidence>
<dbReference type="InterPro" id="IPR020806">
    <property type="entry name" value="PKS_PP-bd"/>
</dbReference>
<feature type="region of interest" description="N-terminal hotdog fold" evidence="8">
    <location>
        <begin position="931"/>
        <end position="1054"/>
    </location>
</feature>
<comment type="pathway">
    <text evidence="1">Antibiotic biosynthesis.</text>
</comment>
<dbReference type="Pfam" id="PF02801">
    <property type="entry name" value="Ketoacyl-synt_C"/>
    <property type="match status" value="1"/>
</dbReference>
<reference evidence="14 16" key="4">
    <citation type="journal article" date="2016" name="Appl. Microbiol. Biotechnol.">
        <title>Exploiting the genome sequence of Streptomyces nodosus for enhanced antibiotic production.</title>
        <authorList>
            <person name="Sweeney P."/>
            <person name="Murphy C.D."/>
            <person name="Caffrey P."/>
        </authorList>
    </citation>
    <scope>NUCLEOTIDE SEQUENCE [LARGE SCALE GENOMIC DNA]</scope>
    <source>
        <strain evidence="14 16">ATCC 14899</strain>
    </source>
</reference>
<dbReference type="GO" id="GO:0006633">
    <property type="term" value="P:fatty acid biosynthetic process"/>
    <property type="evidence" value="ECO:0007669"/>
    <property type="project" value="TreeGrafter"/>
</dbReference>
<dbReference type="InterPro" id="IPR014030">
    <property type="entry name" value="Ketoacyl_synth_N"/>
</dbReference>
<feature type="domain" description="Ketosynthase family 3 (KS3)" evidence="11">
    <location>
        <begin position="7"/>
        <end position="430"/>
    </location>
</feature>
<dbReference type="Pfam" id="PF14765">
    <property type="entry name" value="PS-DH"/>
    <property type="match status" value="1"/>
</dbReference>
<dbReference type="Pfam" id="PF21089">
    <property type="entry name" value="PKS_DH_N"/>
    <property type="match status" value="1"/>
</dbReference>
<dbReference type="Pfam" id="PF00109">
    <property type="entry name" value="ketoacyl-synt"/>
    <property type="match status" value="1"/>
</dbReference>
<evidence type="ECO:0000256" key="7">
    <source>
        <dbReference type="ARBA" id="ARBA00023315"/>
    </source>
</evidence>
<dbReference type="Gene3D" id="3.10.129.110">
    <property type="entry name" value="Polyketide synthase dehydratase"/>
    <property type="match status" value="1"/>
</dbReference>
<keyword evidence="6" id="KW-0511">Multifunctional enzyme</keyword>
<dbReference type="Pfam" id="PF00550">
    <property type="entry name" value="PP-binding"/>
    <property type="match status" value="1"/>
</dbReference>
<evidence type="ECO:0000313" key="17">
    <source>
        <dbReference type="Proteomes" id="UP000325763"/>
    </source>
</evidence>
<dbReference type="InterPro" id="IPR020807">
    <property type="entry name" value="PKS_DH"/>
</dbReference>
<dbReference type="InterPro" id="IPR032821">
    <property type="entry name" value="PKS_assoc"/>
</dbReference>
<dbReference type="SUPFAM" id="SSF47336">
    <property type="entry name" value="ACP-like"/>
    <property type="match status" value="1"/>
</dbReference>
<evidence type="ECO:0000259" key="12">
    <source>
        <dbReference type="PROSITE" id="PS52019"/>
    </source>
</evidence>
<dbReference type="Gene3D" id="3.30.70.3290">
    <property type="match status" value="1"/>
</dbReference>
<dbReference type="Gene3D" id="1.10.1200.10">
    <property type="entry name" value="ACP-like"/>
    <property type="match status" value="1"/>
</dbReference>
<accession>Q93NW8</accession>